<dbReference type="PROSITE" id="PS01081">
    <property type="entry name" value="HTH_TETR_1"/>
    <property type="match status" value="1"/>
</dbReference>
<evidence type="ECO:0000313" key="4">
    <source>
        <dbReference type="EMBL" id="MBG2878697.1"/>
    </source>
</evidence>
<dbReference type="InterPro" id="IPR001647">
    <property type="entry name" value="HTH_TetR"/>
</dbReference>
<dbReference type="PRINTS" id="PR00455">
    <property type="entry name" value="HTHTETR"/>
</dbReference>
<evidence type="ECO:0000256" key="1">
    <source>
        <dbReference type="ARBA" id="ARBA00023125"/>
    </source>
</evidence>
<dbReference type="PANTHER" id="PTHR30055">
    <property type="entry name" value="HTH-TYPE TRANSCRIPTIONAL REGULATOR RUTR"/>
    <property type="match status" value="1"/>
</dbReference>
<organism evidence="4 5">
    <name type="scientific">Proteus alimentorum</name>
    <dbReference type="NCBI Taxonomy" id="1973495"/>
    <lineage>
        <taxon>Bacteria</taxon>
        <taxon>Pseudomonadati</taxon>
        <taxon>Pseudomonadota</taxon>
        <taxon>Gammaproteobacteria</taxon>
        <taxon>Enterobacterales</taxon>
        <taxon>Morganellaceae</taxon>
        <taxon>Proteus</taxon>
    </lineage>
</organism>
<evidence type="ECO:0000256" key="2">
    <source>
        <dbReference type="PROSITE-ProRule" id="PRU00335"/>
    </source>
</evidence>
<dbReference type="Pfam" id="PF21351">
    <property type="entry name" value="TetR_C_41"/>
    <property type="match status" value="1"/>
</dbReference>
<dbReference type="InterPro" id="IPR009057">
    <property type="entry name" value="Homeodomain-like_sf"/>
</dbReference>
<evidence type="ECO:0000313" key="5">
    <source>
        <dbReference type="Proteomes" id="UP000614721"/>
    </source>
</evidence>
<gene>
    <name evidence="4" type="ORF">I4902_05385</name>
</gene>
<dbReference type="PROSITE" id="PS50977">
    <property type="entry name" value="HTH_TETR_2"/>
    <property type="match status" value="1"/>
</dbReference>
<dbReference type="RefSeq" id="WP_196566473.1">
    <property type="nucleotide sequence ID" value="NZ_JADRYY010000005.1"/>
</dbReference>
<dbReference type="SUPFAM" id="SSF46689">
    <property type="entry name" value="Homeodomain-like"/>
    <property type="match status" value="1"/>
</dbReference>
<accession>A0ABS0IRQ0</accession>
<dbReference type="EMBL" id="JADSJP010000006">
    <property type="protein sequence ID" value="MBG2878697.1"/>
    <property type="molecule type" value="Genomic_DNA"/>
</dbReference>
<name>A0ABS0IRQ0_9GAMM</name>
<feature type="domain" description="HTH tetR-type" evidence="3">
    <location>
        <begin position="10"/>
        <end position="70"/>
    </location>
</feature>
<keyword evidence="1 2" id="KW-0238">DNA-binding</keyword>
<reference evidence="4 5" key="1">
    <citation type="submission" date="2020-11" db="EMBL/GenBank/DDBJ databases">
        <title>Enhanced detection system for hospital associated transmission using whole genome sequencing surveillance.</title>
        <authorList>
            <person name="Harrison L.H."/>
            <person name="Van Tyne D."/>
            <person name="Marsh J.W."/>
            <person name="Griffith M.P."/>
            <person name="Snyder D.J."/>
            <person name="Cooper V.S."/>
            <person name="Mustapha M."/>
        </authorList>
    </citation>
    <scope>NUCLEOTIDE SEQUENCE [LARGE SCALE GENOMIC DNA]</scope>
    <source>
        <strain evidence="4 5">PR00075</strain>
    </source>
</reference>
<protein>
    <submittedName>
        <fullName evidence="4">TetR/AcrR family transcriptional regulator</fullName>
    </submittedName>
</protein>
<dbReference type="PANTHER" id="PTHR30055:SF223">
    <property type="entry name" value="HTH-TYPE TRANSCRIPTIONAL REGULATOR UIDR"/>
    <property type="match status" value="1"/>
</dbReference>
<feature type="DNA-binding region" description="H-T-H motif" evidence="2">
    <location>
        <begin position="33"/>
        <end position="52"/>
    </location>
</feature>
<proteinExistence type="predicted"/>
<dbReference type="InterPro" id="IPR050109">
    <property type="entry name" value="HTH-type_TetR-like_transc_reg"/>
</dbReference>
<keyword evidence="5" id="KW-1185">Reference proteome</keyword>
<dbReference type="Proteomes" id="UP000614721">
    <property type="component" value="Unassembled WGS sequence"/>
</dbReference>
<evidence type="ECO:0000259" key="3">
    <source>
        <dbReference type="PROSITE" id="PS50977"/>
    </source>
</evidence>
<comment type="caution">
    <text evidence="4">The sequence shown here is derived from an EMBL/GenBank/DDBJ whole genome shotgun (WGS) entry which is preliminary data.</text>
</comment>
<dbReference type="Pfam" id="PF00440">
    <property type="entry name" value="TetR_N"/>
    <property type="match status" value="1"/>
</dbReference>
<dbReference type="InterPro" id="IPR049484">
    <property type="entry name" value="Rv0078-like_C"/>
</dbReference>
<dbReference type="InterPro" id="IPR023772">
    <property type="entry name" value="DNA-bd_HTH_TetR-type_CS"/>
</dbReference>
<sequence length="193" mass="21718">MARRTRAEMEETRLLLLETARKVFCEQGYAEASMDDLTAQAGLTRGALYHHFGDKKGLLSAVVAQIDAEMDARLQAISDTINDPWQAFTMRCHTYLEMALEPEIQRIIMRDSRAVLSDKLTELPTHCVISMSNMIDYLIENKILVESDSKMLALFIYGSLEATALWIANSSDGETQLEQAKSTLDILLNSLRV</sequence>
<dbReference type="Gene3D" id="1.10.357.10">
    <property type="entry name" value="Tetracycline Repressor, domain 2"/>
    <property type="match status" value="1"/>
</dbReference>